<keyword evidence="1" id="KW-0812">Transmembrane</keyword>
<keyword evidence="1" id="KW-0472">Membrane</keyword>
<name>A0A8H5WH81_9HYPO</name>
<gene>
    <name evidence="2" type="ORF">FDENT_14085</name>
</gene>
<proteinExistence type="predicted"/>
<evidence type="ECO:0000313" key="3">
    <source>
        <dbReference type="Proteomes" id="UP000562682"/>
    </source>
</evidence>
<comment type="caution">
    <text evidence="2">The sequence shown here is derived from an EMBL/GenBank/DDBJ whole genome shotgun (WGS) entry which is preliminary data.</text>
</comment>
<accession>A0A8H5WH81</accession>
<evidence type="ECO:0000313" key="2">
    <source>
        <dbReference type="EMBL" id="KAF5658385.1"/>
    </source>
</evidence>
<sequence>MMNTSIKMIELLELAGLRALRIVVGFAVLWSTAGLLALTWWIYKQLFKERVIPHPVVGDPHAQSLEENLIQGMKKGKYIHITTIRPEIPATIREDLTRNMPSIMLGFQDELAYASEFWPGTSN</sequence>
<protein>
    <submittedName>
        <fullName evidence="2">Gibberellin cluster-C13-oxidase</fullName>
    </submittedName>
</protein>
<reference evidence="2 3" key="1">
    <citation type="submission" date="2020-05" db="EMBL/GenBank/DDBJ databases">
        <title>Identification and distribution of gene clusters putatively required for synthesis of sphingolipid metabolism inhibitors in phylogenetically diverse species of the filamentous fungus Fusarium.</title>
        <authorList>
            <person name="Kim H.-S."/>
            <person name="Busman M."/>
            <person name="Brown D.W."/>
            <person name="Divon H."/>
            <person name="Uhlig S."/>
            <person name="Proctor R.H."/>
        </authorList>
    </citation>
    <scope>NUCLEOTIDE SEQUENCE [LARGE SCALE GENOMIC DNA]</scope>
    <source>
        <strain evidence="2 3">NRRL 25311</strain>
    </source>
</reference>
<evidence type="ECO:0000256" key="1">
    <source>
        <dbReference type="SAM" id="Phobius"/>
    </source>
</evidence>
<keyword evidence="1" id="KW-1133">Transmembrane helix</keyword>
<dbReference type="EMBL" id="JAAOAK010000685">
    <property type="protein sequence ID" value="KAF5658385.1"/>
    <property type="molecule type" value="Genomic_DNA"/>
</dbReference>
<keyword evidence="3" id="KW-1185">Reference proteome</keyword>
<dbReference type="AlphaFoldDB" id="A0A8H5WH81"/>
<organism evidence="2 3">
    <name type="scientific">Fusarium denticulatum</name>
    <dbReference type="NCBI Taxonomy" id="48507"/>
    <lineage>
        <taxon>Eukaryota</taxon>
        <taxon>Fungi</taxon>
        <taxon>Dikarya</taxon>
        <taxon>Ascomycota</taxon>
        <taxon>Pezizomycotina</taxon>
        <taxon>Sordariomycetes</taxon>
        <taxon>Hypocreomycetidae</taxon>
        <taxon>Hypocreales</taxon>
        <taxon>Nectriaceae</taxon>
        <taxon>Fusarium</taxon>
        <taxon>Fusarium fujikuroi species complex</taxon>
    </lineage>
</organism>
<feature type="transmembrane region" description="Helical" evidence="1">
    <location>
        <begin position="20"/>
        <end position="43"/>
    </location>
</feature>
<dbReference type="Proteomes" id="UP000562682">
    <property type="component" value="Unassembled WGS sequence"/>
</dbReference>